<dbReference type="AlphaFoldDB" id="A0A9X1SCK5"/>
<protein>
    <submittedName>
        <fullName evidence="2">Class I SAM-dependent methyltransferase</fullName>
    </submittedName>
</protein>
<dbReference type="Proteomes" id="UP000829758">
    <property type="component" value="Chromosome"/>
</dbReference>
<dbReference type="PANTHER" id="PTHR43591:SF24">
    <property type="entry name" value="2-METHOXY-6-POLYPRENYL-1,4-BENZOQUINOL METHYLASE, MITOCHONDRIAL"/>
    <property type="match status" value="1"/>
</dbReference>
<evidence type="ECO:0000313" key="4">
    <source>
        <dbReference type="Proteomes" id="UP000829758"/>
    </source>
</evidence>
<dbReference type="Pfam" id="PF13649">
    <property type="entry name" value="Methyltransf_25"/>
    <property type="match status" value="1"/>
</dbReference>
<keyword evidence="2" id="KW-0808">Transferase</keyword>
<evidence type="ECO:0000313" key="2">
    <source>
        <dbReference type="EMBL" id="MCC3273989.1"/>
    </source>
</evidence>
<dbReference type="RefSeq" id="WP_227929570.1">
    <property type="nucleotide sequence ID" value="NZ_CP094984.1"/>
</dbReference>
<evidence type="ECO:0000259" key="1">
    <source>
        <dbReference type="Pfam" id="PF13649"/>
    </source>
</evidence>
<gene>
    <name evidence="2" type="ORF">LJ755_14790</name>
    <name evidence="3" type="ORF">MUK71_11780</name>
</gene>
<dbReference type="EMBL" id="JAJFZT010000010">
    <property type="protein sequence ID" value="MCC3273989.1"/>
    <property type="molecule type" value="Genomic_DNA"/>
</dbReference>
<proteinExistence type="predicted"/>
<dbReference type="InterPro" id="IPR041698">
    <property type="entry name" value="Methyltransf_25"/>
</dbReference>
<organism evidence="2 5">
    <name type="scientific">Arthrobacter zhangbolii</name>
    <dbReference type="NCBI Taxonomy" id="2886936"/>
    <lineage>
        <taxon>Bacteria</taxon>
        <taxon>Bacillati</taxon>
        <taxon>Actinomycetota</taxon>
        <taxon>Actinomycetes</taxon>
        <taxon>Micrococcales</taxon>
        <taxon>Micrococcaceae</taxon>
        <taxon>Arthrobacter</taxon>
    </lineage>
</organism>
<dbReference type="GO" id="GO:0032259">
    <property type="term" value="P:methylation"/>
    <property type="evidence" value="ECO:0007669"/>
    <property type="project" value="UniProtKB-KW"/>
</dbReference>
<dbReference type="CDD" id="cd02440">
    <property type="entry name" value="AdoMet_MTases"/>
    <property type="match status" value="1"/>
</dbReference>
<dbReference type="GO" id="GO:0008168">
    <property type="term" value="F:methyltransferase activity"/>
    <property type="evidence" value="ECO:0007669"/>
    <property type="project" value="UniProtKB-KW"/>
</dbReference>
<keyword evidence="4" id="KW-1185">Reference proteome</keyword>
<accession>A0A9X1SCK5</accession>
<dbReference type="InterPro" id="IPR029063">
    <property type="entry name" value="SAM-dependent_MTases_sf"/>
</dbReference>
<dbReference type="Gene3D" id="3.40.50.150">
    <property type="entry name" value="Vaccinia Virus protein VP39"/>
    <property type="match status" value="1"/>
</dbReference>
<dbReference type="Proteomes" id="UP001155145">
    <property type="component" value="Unassembled WGS sequence"/>
</dbReference>
<sequence length="267" mass="27945">MSEHPLGATYDDGAADFERLAPSLWNPMGNALVAAADIALGDRVLDACCGSGATTIPAAQFAGPDGEVHGVDLSGELLALAQAKADTLSLNSVQLAKADVTEWAAEAPYDAVLCAYAVFLLPDMDAAAAGLVSSLRSGGRFALSTWQEGAATQFNELLWKACRLERPDLAETAAHPAVENLSRLDSVEKLTAWLQGLGLQDVTVAPTPGRVQLSGSLAWSLVLGSTYRTLLPADPAAVERVRQAFLAELGDDFELNTDTLIATGVRP</sequence>
<dbReference type="SUPFAM" id="SSF53335">
    <property type="entry name" value="S-adenosyl-L-methionine-dependent methyltransferases"/>
    <property type="match status" value="1"/>
</dbReference>
<dbReference type="PANTHER" id="PTHR43591">
    <property type="entry name" value="METHYLTRANSFERASE"/>
    <property type="match status" value="1"/>
</dbReference>
<feature type="domain" description="Methyltransferase" evidence="1">
    <location>
        <begin position="44"/>
        <end position="139"/>
    </location>
</feature>
<reference evidence="2" key="1">
    <citation type="submission" date="2021-10" db="EMBL/GenBank/DDBJ databases">
        <title>Novel species in genus Arthrobacter.</title>
        <authorList>
            <person name="Liu Y."/>
        </authorList>
    </citation>
    <scope>NUCLEOTIDE SEQUENCE</scope>
    <source>
        <strain evidence="2">Zg-Y462</strain>
        <strain evidence="4">zg-Y462</strain>
    </source>
</reference>
<evidence type="ECO:0000313" key="3">
    <source>
        <dbReference type="EMBL" id="UON91282.1"/>
    </source>
</evidence>
<dbReference type="EMBL" id="CP094984">
    <property type="protein sequence ID" value="UON91282.1"/>
    <property type="molecule type" value="Genomic_DNA"/>
</dbReference>
<name>A0A9X1SCK5_9MICC</name>
<evidence type="ECO:0000313" key="5">
    <source>
        <dbReference type="Proteomes" id="UP001155145"/>
    </source>
</evidence>
<keyword evidence="2" id="KW-0489">Methyltransferase</keyword>